<dbReference type="EMBL" id="CAMAPE010000073">
    <property type="protein sequence ID" value="CAH9117093.1"/>
    <property type="molecule type" value="Genomic_DNA"/>
</dbReference>
<proteinExistence type="predicted"/>
<dbReference type="OrthoDB" id="10530471at2759"/>
<organism evidence="2 3">
    <name type="scientific">Cuscuta europaea</name>
    <name type="common">European dodder</name>
    <dbReference type="NCBI Taxonomy" id="41803"/>
    <lineage>
        <taxon>Eukaryota</taxon>
        <taxon>Viridiplantae</taxon>
        <taxon>Streptophyta</taxon>
        <taxon>Embryophyta</taxon>
        <taxon>Tracheophyta</taxon>
        <taxon>Spermatophyta</taxon>
        <taxon>Magnoliopsida</taxon>
        <taxon>eudicotyledons</taxon>
        <taxon>Gunneridae</taxon>
        <taxon>Pentapetalae</taxon>
        <taxon>asterids</taxon>
        <taxon>lamiids</taxon>
        <taxon>Solanales</taxon>
        <taxon>Convolvulaceae</taxon>
        <taxon>Cuscuteae</taxon>
        <taxon>Cuscuta</taxon>
        <taxon>Cuscuta subgen. Cuscuta</taxon>
    </lineage>
</organism>
<name>A0A9P1EMG4_CUSEU</name>
<dbReference type="AlphaFoldDB" id="A0A9P1EMG4"/>
<comment type="caution">
    <text evidence="2">The sequence shown here is derived from an EMBL/GenBank/DDBJ whole genome shotgun (WGS) entry which is preliminary data.</text>
</comment>
<evidence type="ECO:0000313" key="3">
    <source>
        <dbReference type="Proteomes" id="UP001152484"/>
    </source>
</evidence>
<protein>
    <submittedName>
        <fullName evidence="2">Uncharacterized protein</fullName>
    </submittedName>
</protein>
<evidence type="ECO:0000313" key="2">
    <source>
        <dbReference type="EMBL" id="CAH9117093.1"/>
    </source>
</evidence>
<sequence>MERRKEPLQLHLHSPKSELKLKGVQEESLRRKKLGKSVKIKELDLKYFLASPEFRRSWSKFAGVGQSSPELVKVQSRNEERA</sequence>
<feature type="region of interest" description="Disordered" evidence="1">
    <location>
        <begin position="63"/>
        <end position="82"/>
    </location>
</feature>
<gene>
    <name evidence="2" type="ORF">CEURO_LOCUS21405</name>
</gene>
<evidence type="ECO:0000256" key="1">
    <source>
        <dbReference type="SAM" id="MobiDB-lite"/>
    </source>
</evidence>
<keyword evidence="3" id="KW-1185">Reference proteome</keyword>
<accession>A0A9P1EMG4</accession>
<reference evidence="2" key="1">
    <citation type="submission" date="2022-07" db="EMBL/GenBank/DDBJ databases">
        <authorList>
            <person name="Macas J."/>
            <person name="Novak P."/>
            <person name="Neumann P."/>
        </authorList>
    </citation>
    <scope>NUCLEOTIDE SEQUENCE</scope>
</reference>
<dbReference type="Proteomes" id="UP001152484">
    <property type="component" value="Unassembled WGS sequence"/>
</dbReference>